<dbReference type="RefSeq" id="WP_386418570.1">
    <property type="nucleotide sequence ID" value="NZ_JBHSZO010000059.1"/>
</dbReference>
<reference evidence="2" key="1">
    <citation type="journal article" date="2019" name="Int. J. Syst. Evol. Microbiol.">
        <title>The Global Catalogue of Microorganisms (GCM) 10K type strain sequencing project: providing services to taxonomists for standard genome sequencing and annotation.</title>
        <authorList>
            <consortium name="The Broad Institute Genomics Platform"/>
            <consortium name="The Broad Institute Genome Sequencing Center for Infectious Disease"/>
            <person name="Wu L."/>
            <person name="Ma J."/>
        </authorList>
    </citation>
    <scope>NUCLEOTIDE SEQUENCE [LARGE SCALE GENOMIC DNA]</scope>
    <source>
        <strain evidence="2">CGMCC 1.13681</strain>
    </source>
</reference>
<proteinExistence type="predicted"/>
<comment type="caution">
    <text evidence="1">The sequence shown here is derived from an EMBL/GenBank/DDBJ whole genome shotgun (WGS) entry which is preliminary data.</text>
</comment>
<evidence type="ECO:0000313" key="1">
    <source>
        <dbReference type="EMBL" id="MFC7221308.1"/>
    </source>
</evidence>
<evidence type="ECO:0000313" key="2">
    <source>
        <dbReference type="Proteomes" id="UP001596413"/>
    </source>
</evidence>
<dbReference type="EMBL" id="JBHSZO010000059">
    <property type="protein sequence ID" value="MFC7221308.1"/>
    <property type="molecule type" value="Genomic_DNA"/>
</dbReference>
<accession>A0ABW2GKQ8</accession>
<organism evidence="1 2">
    <name type="scientific">Streptomyces polyrhachis</name>
    <dbReference type="NCBI Taxonomy" id="1282885"/>
    <lineage>
        <taxon>Bacteria</taxon>
        <taxon>Bacillati</taxon>
        <taxon>Actinomycetota</taxon>
        <taxon>Actinomycetes</taxon>
        <taxon>Kitasatosporales</taxon>
        <taxon>Streptomycetaceae</taxon>
        <taxon>Streptomyces</taxon>
    </lineage>
</organism>
<keyword evidence="2" id="KW-1185">Reference proteome</keyword>
<name>A0ABW2GKQ8_9ACTN</name>
<gene>
    <name evidence="1" type="ORF">ACFQLX_24545</name>
</gene>
<dbReference type="Proteomes" id="UP001596413">
    <property type="component" value="Unassembled WGS sequence"/>
</dbReference>
<sequence length="58" mass="5994">MPALAIGMAVMDRLIEWKYGTAGVLGLTLLTIGFKIKNTTCSLAGTVVLGSLVSQPAT</sequence>
<protein>
    <submittedName>
        <fullName evidence="1">Uncharacterized protein</fullName>
    </submittedName>
</protein>